<dbReference type="GO" id="GO:0000184">
    <property type="term" value="P:nuclear-transcribed mRNA catabolic process, nonsense-mediated decay"/>
    <property type="evidence" value="ECO:0007669"/>
    <property type="project" value="UniProtKB-KW"/>
</dbReference>
<comment type="similarity">
    <text evidence="2">Belongs to the RENT3 family.</text>
</comment>
<evidence type="ECO:0000256" key="2">
    <source>
        <dbReference type="ARBA" id="ARBA00005991"/>
    </source>
</evidence>
<dbReference type="PANTHER" id="PTHR13112:SF0">
    <property type="entry name" value="FI21285P1"/>
    <property type="match status" value="1"/>
</dbReference>
<accession>A0A7C8V3X7</accession>
<dbReference type="InterPro" id="IPR012677">
    <property type="entry name" value="Nucleotide-bd_a/b_plait_sf"/>
</dbReference>
<feature type="compositionally biased region" description="Basic residues" evidence="5">
    <location>
        <begin position="269"/>
        <end position="281"/>
    </location>
</feature>
<dbReference type="SUPFAM" id="SSF54928">
    <property type="entry name" value="RNA-binding domain, RBD"/>
    <property type="match status" value="1"/>
</dbReference>
<dbReference type="GO" id="GO:0005737">
    <property type="term" value="C:cytoplasm"/>
    <property type="evidence" value="ECO:0007669"/>
    <property type="project" value="TreeGrafter"/>
</dbReference>
<evidence type="ECO:0000256" key="3">
    <source>
        <dbReference type="ARBA" id="ARBA00023161"/>
    </source>
</evidence>
<dbReference type="AlphaFoldDB" id="A0A7C8V3X7"/>
<evidence type="ECO:0000313" key="7">
    <source>
        <dbReference type="EMBL" id="KAF3221597.1"/>
    </source>
</evidence>
<organism evidence="7 8">
    <name type="scientific">Orbilia oligospora</name>
    <name type="common">Nematode-trapping fungus</name>
    <name type="synonym">Arthrobotrys oligospora</name>
    <dbReference type="NCBI Taxonomy" id="2813651"/>
    <lineage>
        <taxon>Eukaryota</taxon>
        <taxon>Fungi</taxon>
        <taxon>Dikarya</taxon>
        <taxon>Ascomycota</taxon>
        <taxon>Pezizomycotina</taxon>
        <taxon>Orbiliomycetes</taxon>
        <taxon>Orbiliales</taxon>
        <taxon>Orbiliaceae</taxon>
        <taxon>Orbilia</taxon>
    </lineage>
</organism>
<keyword evidence="4" id="KW-0539">Nucleus</keyword>
<feature type="compositionally biased region" description="Low complexity" evidence="5">
    <location>
        <begin position="22"/>
        <end position="37"/>
    </location>
</feature>
<evidence type="ECO:0000259" key="6">
    <source>
        <dbReference type="Pfam" id="PF03467"/>
    </source>
</evidence>
<feature type="compositionally biased region" description="Low complexity" evidence="5">
    <location>
        <begin position="376"/>
        <end position="410"/>
    </location>
</feature>
<feature type="compositionally biased region" description="Basic and acidic residues" evidence="5">
    <location>
        <begin position="305"/>
        <end position="314"/>
    </location>
</feature>
<evidence type="ECO:0000256" key="1">
    <source>
        <dbReference type="ARBA" id="ARBA00004123"/>
    </source>
</evidence>
<feature type="compositionally biased region" description="Basic and acidic residues" evidence="5">
    <location>
        <begin position="282"/>
        <end position="295"/>
    </location>
</feature>
<dbReference type="GO" id="GO:0005730">
    <property type="term" value="C:nucleolus"/>
    <property type="evidence" value="ECO:0007669"/>
    <property type="project" value="TreeGrafter"/>
</dbReference>
<reference evidence="7 8" key="1">
    <citation type="submission" date="2019-06" db="EMBL/GenBank/DDBJ databases">
        <authorList>
            <person name="Palmer J.M."/>
        </authorList>
    </citation>
    <scope>NUCLEOTIDE SEQUENCE [LARGE SCALE GENOMIC DNA]</scope>
    <source>
        <strain evidence="7 8">TWF191</strain>
    </source>
</reference>
<dbReference type="Gene3D" id="3.30.70.330">
    <property type="match status" value="1"/>
</dbReference>
<protein>
    <recommendedName>
        <fullName evidence="6">UPF3 domain-containing protein</fullName>
    </recommendedName>
</protein>
<comment type="caution">
    <text evidence="7">The sequence shown here is derived from an EMBL/GenBank/DDBJ whole genome shotgun (WGS) entry which is preliminary data.</text>
</comment>
<sequence length="448" mass="47925">MATPGLIKIRTRGKGSAITVLQQTSTSTSQPSVAPAAAPAPAPPPPAPKLKIVIRHLPASMTEQEYNVLTADVINKDTVEWSSFTPGKVPQDRNKPTTFSIAHARARSTETLIQIKAGLNGKPLTDSRGQEYTVQVEFAPFQKFPQQKGRLRHDARSGTIDNDPDFISFLENLKHTGPNASSLAAKTEGDADKSKEKETKVYKDPLAAPVPSYEAPIMEPGSKVTTTPLVEFIKQQKLAPKIKEKGKGKAAVLAAEEDDAKSTTSSGGGKKRERDRKRRREKEKEREKEREKEKVSQQAAGPSGDKSKKVDKKSSNSTPASAAASAPATTSGKPSTEPPARPARRERGNAGLSAAAILQRDLGLTTSGRGRRNRGTESTSEKPATASSATTTVTSPSSNATASTNSQSTPPAQPRPHQPLPHLLRAKPAEPKQSPEIPIKTLPLAQPR</sequence>
<keyword evidence="3" id="KW-0866">Nonsense-mediated mRNA decay</keyword>
<feature type="region of interest" description="Disordered" evidence="5">
    <location>
        <begin position="177"/>
        <end position="205"/>
    </location>
</feature>
<feature type="region of interest" description="Disordered" evidence="5">
    <location>
        <begin position="241"/>
        <end position="448"/>
    </location>
</feature>
<feature type="compositionally biased region" description="Low complexity" evidence="5">
    <location>
        <begin position="315"/>
        <end position="335"/>
    </location>
</feature>
<dbReference type="CDD" id="cd12455">
    <property type="entry name" value="RRM_like_Smg4_UPF3"/>
    <property type="match status" value="1"/>
</dbReference>
<comment type="subcellular location">
    <subcellularLocation>
        <location evidence="1">Nucleus</location>
    </subcellularLocation>
</comment>
<evidence type="ECO:0000313" key="8">
    <source>
        <dbReference type="Proteomes" id="UP000483672"/>
    </source>
</evidence>
<feature type="region of interest" description="Disordered" evidence="5">
    <location>
        <begin position="13"/>
        <end position="45"/>
    </location>
</feature>
<dbReference type="InterPro" id="IPR039722">
    <property type="entry name" value="Upf3"/>
</dbReference>
<gene>
    <name evidence="7" type="ORF">TWF191_007100</name>
</gene>
<dbReference type="InterPro" id="IPR005120">
    <property type="entry name" value="UPF3_dom"/>
</dbReference>
<dbReference type="EMBL" id="WIPF01000042">
    <property type="protein sequence ID" value="KAF3221597.1"/>
    <property type="molecule type" value="Genomic_DNA"/>
</dbReference>
<dbReference type="GO" id="GO:0045727">
    <property type="term" value="P:positive regulation of translation"/>
    <property type="evidence" value="ECO:0007669"/>
    <property type="project" value="TreeGrafter"/>
</dbReference>
<dbReference type="PANTHER" id="PTHR13112">
    <property type="entry name" value="UPF3 REGULATOR OF NONSENSE TRANSCRIPTS-LIKE PROTEIN"/>
    <property type="match status" value="1"/>
</dbReference>
<proteinExistence type="inferred from homology"/>
<feature type="compositionally biased region" description="Basic and acidic residues" evidence="5">
    <location>
        <begin position="187"/>
        <end position="203"/>
    </location>
</feature>
<dbReference type="Proteomes" id="UP000483672">
    <property type="component" value="Unassembled WGS sequence"/>
</dbReference>
<evidence type="ECO:0000256" key="4">
    <source>
        <dbReference type="ARBA" id="ARBA00023242"/>
    </source>
</evidence>
<dbReference type="Pfam" id="PF03467">
    <property type="entry name" value="Smg4_UPF3"/>
    <property type="match status" value="1"/>
</dbReference>
<feature type="domain" description="UPF3" evidence="6">
    <location>
        <begin position="49"/>
        <end position="237"/>
    </location>
</feature>
<name>A0A7C8V3X7_ORBOL</name>
<dbReference type="InterPro" id="IPR035979">
    <property type="entry name" value="RBD_domain_sf"/>
</dbReference>
<evidence type="ECO:0000256" key="5">
    <source>
        <dbReference type="SAM" id="MobiDB-lite"/>
    </source>
</evidence>
<dbReference type="GO" id="GO:0003729">
    <property type="term" value="F:mRNA binding"/>
    <property type="evidence" value="ECO:0007669"/>
    <property type="project" value="TreeGrafter"/>
</dbReference>